<evidence type="ECO:0008006" key="4">
    <source>
        <dbReference type="Google" id="ProtNLM"/>
    </source>
</evidence>
<feature type="region of interest" description="Disordered" evidence="1">
    <location>
        <begin position="151"/>
        <end position="181"/>
    </location>
</feature>
<proteinExistence type="predicted"/>
<evidence type="ECO:0000256" key="1">
    <source>
        <dbReference type="SAM" id="MobiDB-lite"/>
    </source>
</evidence>
<sequence length="212" mass="24300">MDYVSNQMAIKSKTLWFQYVHGHLGSFTKKRLYAVGQIVFFTLDLQALLVVRATHFVIKRILGIVNNDLLTVFNKICPLLDTQFTELNTKIELEKSTLTHPTFCRFYEIISKEEPFSYPRKSVMQSIKRRLYEADDDQAAVVMARLDEASQRSLQPLSNPALATKRGRPAGSTKRKASQREKSLFENVRDVVRLVTILAHAMCKHLSNNNPL</sequence>
<reference evidence="2 3" key="1">
    <citation type="submission" date="2021-02" db="EMBL/GenBank/DDBJ databases">
        <title>Variation within the Batrachochytrium salamandrivorans European outbreak.</title>
        <authorList>
            <person name="Kelly M."/>
            <person name="Pasmans F."/>
            <person name="Shea T.P."/>
            <person name="Munoz J.F."/>
            <person name="Carranza S."/>
            <person name="Cuomo C.A."/>
            <person name="Martel A."/>
        </authorList>
    </citation>
    <scope>NUCLEOTIDE SEQUENCE [LARGE SCALE GENOMIC DNA]</scope>
    <source>
        <strain evidence="2 3">AMFP18/2</strain>
    </source>
</reference>
<keyword evidence="3" id="KW-1185">Reference proteome</keyword>
<dbReference type="EMBL" id="JAFCIX010000034">
    <property type="protein sequence ID" value="KAH6600487.1"/>
    <property type="molecule type" value="Genomic_DNA"/>
</dbReference>
<dbReference type="Proteomes" id="UP001648503">
    <property type="component" value="Unassembled WGS sequence"/>
</dbReference>
<protein>
    <recommendedName>
        <fullName evidence="4">Nucleolus and neural progenitor protein-like N-terminal domain-containing protein</fullName>
    </recommendedName>
</protein>
<comment type="caution">
    <text evidence="2">The sequence shown here is derived from an EMBL/GenBank/DDBJ whole genome shotgun (WGS) entry which is preliminary data.</text>
</comment>
<name>A0ABQ8FLS4_9FUNG</name>
<gene>
    <name evidence="2" type="ORF">BASA50_002273</name>
</gene>
<feature type="compositionally biased region" description="Basic residues" evidence="1">
    <location>
        <begin position="165"/>
        <end position="177"/>
    </location>
</feature>
<evidence type="ECO:0000313" key="3">
    <source>
        <dbReference type="Proteomes" id="UP001648503"/>
    </source>
</evidence>
<accession>A0ABQ8FLS4</accession>
<organism evidence="2 3">
    <name type="scientific">Batrachochytrium salamandrivorans</name>
    <dbReference type="NCBI Taxonomy" id="1357716"/>
    <lineage>
        <taxon>Eukaryota</taxon>
        <taxon>Fungi</taxon>
        <taxon>Fungi incertae sedis</taxon>
        <taxon>Chytridiomycota</taxon>
        <taxon>Chytridiomycota incertae sedis</taxon>
        <taxon>Chytridiomycetes</taxon>
        <taxon>Rhizophydiales</taxon>
        <taxon>Rhizophydiales incertae sedis</taxon>
        <taxon>Batrachochytrium</taxon>
    </lineage>
</organism>
<evidence type="ECO:0000313" key="2">
    <source>
        <dbReference type="EMBL" id="KAH6600487.1"/>
    </source>
</evidence>